<dbReference type="Proteomes" id="UP001055879">
    <property type="component" value="Linkage Group LG05"/>
</dbReference>
<dbReference type="EMBL" id="CM042051">
    <property type="protein sequence ID" value="KAI3729654.1"/>
    <property type="molecule type" value="Genomic_DNA"/>
</dbReference>
<evidence type="ECO:0000313" key="1">
    <source>
        <dbReference type="EMBL" id="KAI3729654.1"/>
    </source>
</evidence>
<reference evidence="2" key="1">
    <citation type="journal article" date="2022" name="Mol. Ecol. Resour.">
        <title>The genomes of chicory, endive, great burdock and yacon provide insights into Asteraceae palaeo-polyploidization history and plant inulin production.</title>
        <authorList>
            <person name="Fan W."/>
            <person name="Wang S."/>
            <person name="Wang H."/>
            <person name="Wang A."/>
            <person name="Jiang F."/>
            <person name="Liu H."/>
            <person name="Zhao H."/>
            <person name="Xu D."/>
            <person name="Zhang Y."/>
        </authorList>
    </citation>
    <scope>NUCLEOTIDE SEQUENCE [LARGE SCALE GENOMIC DNA]</scope>
    <source>
        <strain evidence="2">cv. Niubang</strain>
    </source>
</reference>
<keyword evidence="2" id="KW-1185">Reference proteome</keyword>
<proteinExistence type="predicted"/>
<comment type="caution">
    <text evidence="1">The sequence shown here is derived from an EMBL/GenBank/DDBJ whole genome shotgun (WGS) entry which is preliminary data.</text>
</comment>
<name>A0ACB9C606_ARCLA</name>
<gene>
    <name evidence="1" type="ORF">L6452_18316</name>
</gene>
<evidence type="ECO:0000313" key="2">
    <source>
        <dbReference type="Proteomes" id="UP001055879"/>
    </source>
</evidence>
<sequence length="120" mass="13788">MAATLQPKLRGFSIVNDMQENWKQMDTNKINETSTADILTGFLSVLENLIGYLIRSFNNLLPPQTDDDQIRNWLHLAGYYVIAVVVIIMLFVRRLYSFPVHEAVFVLPKWIGGEDDESSR</sequence>
<accession>A0ACB9C606</accession>
<reference evidence="1 2" key="2">
    <citation type="journal article" date="2022" name="Mol. Ecol. Resour.">
        <title>The genomes of chicory, endive, great burdock and yacon provide insights into Asteraceae paleo-polyploidization history and plant inulin production.</title>
        <authorList>
            <person name="Fan W."/>
            <person name="Wang S."/>
            <person name="Wang H."/>
            <person name="Wang A."/>
            <person name="Jiang F."/>
            <person name="Liu H."/>
            <person name="Zhao H."/>
            <person name="Xu D."/>
            <person name="Zhang Y."/>
        </authorList>
    </citation>
    <scope>NUCLEOTIDE SEQUENCE [LARGE SCALE GENOMIC DNA]</scope>
    <source>
        <strain evidence="2">cv. Niubang</strain>
    </source>
</reference>
<organism evidence="1 2">
    <name type="scientific">Arctium lappa</name>
    <name type="common">Greater burdock</name>
    <name type="synonym">Lappa major</name>
    <dbReference type="NCBI Taxonomy" id="4217"/>
    <lineage>
        <taxon>Eukaryota</taxon>
        <taxon>Viridiplantae</taxon>
        <taxon>Streptophyta</taxon>
        <taxon>Embryophyta</taxon>
        <taxon>Tracheophyta</taxon>
        <taxon>Spermatophyta</taxon>
        <taxon>Magnoliopsida</taxon>
        <taxon>eudicotyledons</taxon>
        <taxon>Gunneridae</taxon>
        <taxon>Pentapetalae</taxon>
        <taxon>asterids</taxon>
        <taxon>campanulids</taxon>
        <taxon>Asterales</taxon>
        <taxon>Asteraceae</taxon>
        <taxon>Carduoideae</taxon>
        <taxon>Cardueae</taxon>
        <taxon>Arctiinae</taxon>
        <taxon>Arctium</taxon>
    </lineage>
</organism>
<protein>
    <submittedName>
        <fullName evidence="1">Uncharacterized protein</fullName>
    </submittedName>
</protein>